<gene>
    <name evidence="1" type="primary">dacB</name>
    <name evidence="1" type="ORF">WKI58_20620</name>
</gene>
<proteinExistence type="predicted"/>
<dbReference type="Proteomes" id="UP001375539">
    <property type="component" value="Unassembled WGS sequence"/>
</dbReference>
<evidence type="ECO:0000313" key="2">
    <source>
        <dbReference type="Proteomes" id="UP001375539"/>
    </source>
</evidence>
<reference evidence="1" key="1">
    <citation type="submission" date="2024-03" db="EMBL/GenBank/DDBJ databases">
        <title>Novel Streptomyces species of biotechnological and ecological value are a feature of Machair soil.</title>
        <authorList>
            <person name="Prole J.R."/>
            <person name="Goodfellow M."/>
            <person name="Allenby N."/>
            <person name="Ward A.C."/>
        </authorList>
    </citation>
    <scope>NUCLEOTIDE SEQUENCE</scope>
    <source>
        <strain evidence="1">MS1.AVA.4</strain>
    </source>
</reference>
<keyword evidence="1" id="KW-0378">Hydrolase</keyword>
<evidence type="ECO:0000313" key="1">
    <source>
        <dbReference type="EMBL" id="MEJ8658890.1"/>
    </source>
</evidence>
<dbReference type="EC" id="3.4.16.4" evidence="1"/>
<organism evidence="1 2">
    <name type="scientific">Streptomyces pratisoli</name>
    <dbReference type="NCBI Taxonomy" id="3139917"/>
    <lineage>
        <taxon>Bacteria</taxon>
        <taxon>Bacillati</taxon>
        <taxon>Actinomycetota</taxon>
        <taxon>Actinomycetes</taxon>
        <taxon>Kitasatosporales</taxon>
        <taxon>Streptomycetaceae</taxon>
        <taxon>Streptomyces</taxon>
    </lineage>
</organism>
<keyword evidence="1" id="KW-0121">Carboxypeptidase</keyword>
<name>A0ACC6QKQ9_9ACTN</name>
<protein>
    <submittedName>
        <fullName evidence="1">D-alanyl-D-alanine carboxypeptidase/D-alanyl-D-alanine-endopeptidase</fullName>
        <ecNumber evidence="1">3.4.16.4</ecNumber>
    </submittedName>
</protein>
<keyword evidence="1" id="KW-0645">Protease</keyword>
<dbReference type="EMBL" id="JBBKAI010000002">
    <property type="protein sequence ID" value="MEJ8658890.1"/>
    <property type="molecule type" value="Genomic_DNA"/>
</dbReference>
<sequence length="477" mass="47629">MPDRGTWQFTAGAAVIGLAIAAAAVTAAGPWDSGQRKAERDRAASLGRTGGTHHQAPGRGVDAAEAPGPAPAPSAPGVLAAAPAPVTRSDTGPADPPATSSASVAKVLAPLLDDPALGPVRTASVVDVGTGKQLYGRGATTPMTPASTIKIATAAAVLSATGPDHRIPTTVVAASDFHGITLVGGGDPTLDMPRLRSLADRTAHALRDRGVTTVRLAYDTTLYKGPVAHPIGAGNDNIAPVTSLMLNEGRLDDSTEGSADRGADPAGDAARAFVGLLSERGVNTEAGPTSAKAPAKPFPLATTHSAPVSALVERMLTNSDNDIAEALARQTAIAGGRPASFAGAEAAVTEQLKRLKLPVAGARFADGSGLNRADKVSAAFLTAVLSRAADPAHPELRPVLTGLPIAGFTGTLSGRSSAGSAGLVRAKTGTLSHVDTLAGTVLSRDGRLLAFAFLAGDTSSASVARPALDRLAAALVG</sequence>
<keyword evidence="2" id="KW-1185">Reference proteome</keyword>
<accession>A0ACC6QKQ9</accession>
<comment type="caution">
    <text evidence="1">The sequence shown here is derived from an EMBL/GenBank/DDBJ whole genome shotgun (WGS) entry which is preliminary data.</text>
</comment>